<dbReference type="GO" id="GO:0071949">
    <property type="term" value="F:FAD binding"/>
    <property type="evidence" value="ECO:0007669"/>
    <property type="project" value="InterPro"/>
</dbReference>
<reference evidence="3" key="2">
    <citation type="submission" date="2015-06" db="UniProtKB">
        <authorList>
            <consortium name="EnsemblMetazoa"/>
        </authorList>
    </citation>
    <scope>IDENTIFICATION</scope>
</reference>
<dbReference type="InterPro" id="IPR036250">
    <property type="entry name" value="AcylCo_DH-like_C"/>
</dbReference>
<dbReference type="GO" id="GO:0003997">
    <property type="term" value="F:acyl-CoA oxidase activity"/>
    <property type="evidence" value="ECO:0007669"/>
    <property type="project" value="InterPro"/>
</dbReference>
<evidence type="ECO:0000313" key="3">
    <source>
        <dbReference type="EnsemblMetazoa" id="MESCA010603-PA"/>
    </source>
</evidence>
<name>T1H2Z6_MEGSC</name>
<reference evidence="4" key="1">
    <citation type="submission" date="2013-02" db="EMBL/GenBank/DDBJ databases">
        <authorList>
            <person name="Hughes D."/>
        </authorList>
    </citation>
    <scope>NUCLEOTIDE SEQUENCE</scope>
    <source>
        <strain>Durham</strain>
        <strain evidence="4">NC isolate 2 -- Noor lab</strain>
    </source>
</reference>
<keyword evidence="4" id="KW-1185">Reference proteome</keyword>
<dbReference type="SUPFAM" id="SSF47203">
    <property type="entry name" value="Acyl-CoA dehydrogenase C-terminal domain-like"/>
    <property type="match status" value="1"/>
</dbReference>
<feature type="domain" description="Acyl-CoA oxidase C-alpha1" evidence="2">
    <location>
        <begin position="9"/>
        <end position="148"/>
    </location>
</feature>
<evidence type="ECO:0000256" key="1">
    <source>
        <dbReference type="ARBA" id="ARBA00004846"/>
    </source>
</evidence>
<evidence type="ECO:0000313" key="4">
    <source>
        <dbReference type="Proteomes" id="UP000015102"/>
    </source>
</evidence>
<dbReference type="InterPro" id="IPR012258">
    <property type="entry name" value="Acyl-CoA_oxidase"/>
</dbReference>
<dbReference type="EnsemblMetazoa" id="MESCA010603-RA">
    <property type="protein sequence ID" value="MESCA010603-PA"/>
    <property type="gene ID" value="MESCA010603"/>
</dbReference>
<dbReference type="PANTHER" id="PTHR10909">
    <property type="entry name" value="ELECTRON TRANSPORT OXIDOREDUCTASE"/>
    <property type="match status" value="1"/>
</dbReference>
<proteinExistence type="predicted"/>
<dbReference type="GO" id="GO:0005777">
    <property type="term" value="C:peroxisome"/>
    <property type="evidence" value="ECO:0007669"/>
    <property type="project" value="InterPro"/>
</dbReference>
<evidence type="ECO:0000259" key="2">
    <source>
        <dbReference type="Pfam" id="PF22924"/>
    </source>
</evidence>
<dbReference type="HOGENOM" id="CLU_1736037_0_0_1"/>
<dbReference type="Proteomes" id="UP000015102">
    <property type="component" value="Unassembled WGS sequence"/>
</dbReference>
<dbReference type="GO" id="GO:0005504">
    <property type="term" value="F:fatty acid binding"/>
    <property type="evidence" value="ECO:0007669"/>
    <property type="project" value="TreeGrafter"/>
</dbReference>
<dbReference type="InterPro" id="IPR055060">
    <property type="entry name" value="ACOX_C_alpha1"/>
</dbReference>
<dbReference type="Gene3D" id="1.20.140.10">
    <property type="entry name" value="Butyryl-CoA Dehydrogenase, subunit A, domain 3"/>
    <property type="match status" value="1"/>
</dbReference>
<dbReference type="EMBL" id="CAQQ02166981">
    <property type="status" value="NOT_ANNOTATED_CDS"/>
    <property type="molecule type" value="Genomic_DNA"/>
</dbReference>
<dbReference type="AlphaFoldDB" id="T1H2Z6"/>
<dbReference type="GO" id="GO:0055088">
    <property type="term" value="P:lipid homeostasis"/>
    <property type="evidence" value="ECO:0007669"/>
    <property type="project" value="TreeGrafter"/>
</dbReference>
<dbReference type="GO" id="GO:0033540">
    <property type="term" value="P:fatty acid beta-oxidation using acyl-CoA oxidase"/>
    <property type="evidence" value="ECO:0007669"/>
    <property type="project" value="TreeGrafter"/>
</dbReference>
<comment type="pathway">
    <text evidence="1">Lipid metabolism; peroxisomal fatty acid beta-oxidation.</text>
</comment>
<organism evidence="3 4">
    <name type="scientific">Megaselia scalaris</name>
    <name type="common">Humpbacked fly</name>
    <name type="synonym">Phora scalaris</name>
    <dbReference type="NCBI Taxonomy" id="36166"/>
    <lineage>
        <taxon>Eukaryota</taxon>
        <taxon>Metazoa</taxon>
        <taxon>Ecdysozoa</taxon>
        <taxon>Arthropoda</taxon>
        <taxon>Hexapoda</taxon>
        <taxon>Insecta</taxon>
        <taxon>Pterygota</taxon>
        <taxon>Neoptera</taxon>
        <taxon>Endopterygota</taxon>
        <taxon>Diptera</taxon>
        <taxon>Brachycera</taxon>
        <taxon>Muscomorpha</taxon>
        <taxon>Platypezoidea</taxon>
        <taxon>Phoridae</taxon>
        <taxon>Megaseliini</taxon>
        <taxon>Megaselia</taxon>
    </lineage>
</organism>
<dbReference type="Pfam" id="PF22924">
    <property type="entry name" value="ACOX_C_alpha1"/>
    <property type="match status" value="1"/>
</dbReference>
<dbReference type="STRING" id="36166.T1H2Z6"/>
<protein>
    <recommendedName>
        <fullName evidence="2">Acyl-CoA oxidase C-alpha1 domain-containing protein</fullName>
    </recommendedName>
</protein>
<dbReference type="PANTHER" id="PTHR10909:SF250">
    <property type="entry name" value="PEROXISOMAL ACYL-COENZYME A OXIDASE 1"/>
    <property type="match status" value="1"/>
</dbReference>
<accession>T1H2Z6</accession>
<sequence>MSALSFGASMMFVRLGVVNDAPLTLMIASTIATRYSAIRRQSPIGDDTSIEPQIMDHLTQQAKVLPQIAKTIAFKLISDNAWNLYTDVMKEIKVGNFNNLPELHAITCGLKAILTSDVVKGVEILRLACGGHGYADYSNMPSLYCNNVSMS</sequence>